<keyword evidence="2" id="KW-0964">Secreted</keyword>
<dbReference type="PROSITE" id="PS00010">
    <property type="entry name" value="ASX_HYDROXYL"/>
    <property type="match status" value="1"/>
</dbReference>
<dbReference type="Proteomes" id="UP000085678">
    <property type="component" value="Unplaced"/>
</dbReference>
<feature type="domain" description="EGF-like" evidence="9">
    <location>
        <begin position="104"/>
        <end position="136"/>
    </location>
</feature>
<evidence type="ECO:0000313" key="10">
    <source>
        <dbReference type="Proteomes" id="UP000085678"/>
    </source>
</evidence>
<dbReference type="CDD" id="cd00054">
    <property type="entry name" value="EGF_CA"/>
    <property type="match status" value="1"/>
</dbReference>
<dbReference type="InParanoid" id="A0A1S3JY39"/>
<dbReference type="Gene3D" id="2.10.25.10">
    <property type="entry name" value="Laminin"/>
    <property type="match status" value="4"/>
</dbReference>
<organism evidence="10 11">
    <name type="scientific">Lingula anatina</name>
    <name type="common">Brachiopod</name>
    <name type="synonym">Lingula unguis</name>
    <dbReference type="NCBI Taxonomy" id="7574"/>
    <lineage>
        <taxon>Eukaryota</taxon>
        <taxon>Metazoa</taxon>
        <taxon>Spiralia</taxon>
        <taxon>Lophotrochozoa</taxon>
        <taxon>Brachiopoda</taxon>
        <taxon>Linguliformea</taxon>
        <taxon>Lingulata</taxon>
        <taxon>Lingulida</taxon>
        <taxon>Linguloidea</taxon>
        <taxon>Lingulidae</taxon>
        <taxon>Lingula</taxon>
    </lineage>
</organism>
<dbReference type="SUPFAM" id="SSF57196">
    <property type="entry name" value="EGF/Laminin"/>
    <property type="match status" value="3"/>
</dbReference>
<dbReference type="InterPro" id="IPR018097">
    <property type="entry name" value="EGF_Ca-bd_CS"/>
</dbReference>
<name>A0A1S3JY39_LINAN</name>
<evidence type="ECO:0000256" key="6">
    <source>
        <dbReference type="ARBA" id="ARBA00023157"/>
    </source>
</evidence>
<dbReference type="Pfam" id="PF23283">
    <property type="entry name" value="D8C_UMOD"/>
    <property type="match status" value="1"/>
</dbReference>
<dbReference type="SMART" id="SM00181">
    <property type="entry name" value="EGF"/>
    <property type="match status" value="4"/>
</dbReference>
<dbReference type="InterPro" id="IPR001881">
    <property type="entry name" value="EGF-like_Ca-bd_dom"/>
</dbReference>
<evidence type="ECO:0000256" key="4">
    <source>
        <dbReference type="ARBA" id="ARBA00022729"/>
    </source>
</evidence>
<dbReference type="InterPro" id="IPR052080">
    <property type="entry name" value="vWF_C/EGF_Fibrillin"/>
</dbReference>
<dbReference type="PANTHER" id="PTHR47333:SF4">
    <property type="entry name" value="EGF-LIKE DOMAIN-CONTAINING PROTEIN"/>
    <property type="match status" value="1"/>
</dbReference>
<evidence type="ECO:0000256" key="1">
    <source>
        <dbReference type="ARBA" id="ARBA00004613"/>
    </source>
</evidence>
<dbReference type="GeneID" id="106177155"/>
<accession>A0A1S3JY39</accession>
<dbReference type="Pfam" id="PF12662">
    <property type="entry name" value="cEGF"/>
    <property type="match status" value="1"/>
</dbReference>
<dbReference type="AlphaFoldDB" id="A0A1S3JY39"/>
<feature type="disulfide bond" evidence="8">
    <location>
        <begin position="126"/>
        <end position="135"/>
    </location>
</feature>
<dbReference type="KEGG" id="lak:106177155"/>
<dbReference type="STRING" id="7574.A0A1S3JY39"/>
<protein>
    <submittedName>
        <fullName evidence="11">Fibrillin-1-like</fullName>
    </submittedName>
</protein>
<dbReference type="InterPro" id="IPR057774">
    <property type="entry name" value="D8C_UMOD/GP2/OIT3-like"/>
</dbReference>
<gene>
    <name evidence="11" type="primary">LOC106177155</name>
</gene>
<evidence type="ECO:0000256" key="3">
    <source>
        <dbReference type="ARBA" id="ARBA00022536"/>
    </source>
</evidence>
<evidence type="ECO:0000313" key="11">
    <source>
        <dbReference type="RefSeq" id="XP_013415298.1"/>
    </source>
</evidence>
<sequence length="567" mass="61644">MPLRMILAVTGIFTTVLLSYFGVSSGLTGHVCNRTEERNFTRSVLQYRYCRYYRSCGFWGWSRCARYYSCSTYSLEYDSFNVTVQYCCEGWSAGANATNTSSCDIPVCAEGCENNGECIAPDTCKCQPPYHGPTCNETYDPCQINTELAVGYERSTNNTNFTADPKCDSTLLRTWYEIGHSAIFHMPTTCPGSPACGTTGPVWVNTTNTSIQAGAMVTLEACVGSPDSCCESLLPVQIKNCTDFMVYYLSPTVTCPQAYCFEVAPCVDCNKTVCPDGYQYDFKAASCKDINECAVNNGGCSDICSNTIGSYHCECNEADFMLGCDVHTCQVFDPCQINTELTVGFERSTNNTNFTADPKCDSTLLRTWYKIGHSAIFHLPTTCPGSPACGTTGPIWVNTTNTSVPADAMVTLEACVGSTDSCCESLLPVQIKNCTEFMVYYLSPTVECPQAYCFEVTPCVDCNKTVCPDGYRYDSKTADCEDINECALNNGCCSDICINTNGSYHCKCKEAGFSLGIDGQTCQDIDECAVNNGNCSDVCSNTIGSYHCECTEAGFLLAGDGQTCQGL</sequence>
<evidence type="ECO:0000256" key="8">
    <source>
        <dbReference type="PROSITE-ProRule" id="PRU00076"/>
    </source>
</evidence>
<dbReference type="InterPro" id="IPR026823">
    <property type="entry name" value="cEGF"/>
</dbReference>
<dbReference type="SMART" id="SM00179">
    <property type="entry name" value="EGF_CA"/>
    <property type="match status" value="3"/>
</dbReference>
<keyword evidence="3 8" id="KW-0245">EGF-like domain</keyword>
<reference evidence="11" key="1">
    <citation type="submission" date="2025-08" db="UniProtKB">
        <authorList>
            <consortium name="RefSeq"/>
        </authorList>
    </citation>
    <scope>IDENTIFICATION</scope>
    <source>
        <tissue evidence="11">Gonads</tissue>
    </source>
</reference>
<dbReference type="Pfam" id="PF07645">
    <property type="entry name" value="EGF_CA"/>
    <property type="match status" value="1"/>
</dbReference>
<dbReference type="InterPro" id="IPR000152">
    <property type="entry name" value="EGF-type_Asp/Asn_hydroxyl_site"/>
</dbReference>
<keyword evidence="4" id="KW-0732">Signal</keyword>
<evidence type="ECO:0000259" key="9">
    <source>
        <dbReference type="PROSITE" id="PS50026"/>
    </source>
</evidence>
<dbReference type="PROSITE" id="PS50026">
    <property type="entry name" value="EGF_3"/>
    <property type="match status" value="1"/>
</dbReference>
<dbReference type="RefSeq" id="XP_013415298.1">
    <property type="nucleotide sequence ID" value="XM_013559844.1"/>
</dbReference>
<keyword evidence="7" id="KW-0325">Glycoprotein</keyword>
<proteinExistence type="predicted"/>
<evidence type="ECO:0000256" key="5">
    <source>
        <dbReference type="ARBA" id="ARBA00022737"/>
    </source>
</evidence>
<keyword evidence="5" id="KW-0677">Repeat</keyword>
<dbReference type="PROSITE" id="PS01186">
    <property type="entry name" value="EGF_2"/>
    <property type="match status" value="1"/>
</dbReference>
<feature type="disulfide bond" evidence="8">
    <location>
        <begin position="108"/>
        <end position="118"/>
    </location>
</feature>
<dbReference type="GO" id="GO:0005509">
    <property type="term" value="F:calcium ion binding"/>
    <property type="evidence" value="ECO:0007669"/>
    <property type="project" value="InterPro"/>
</dbReference>
<keyword evidence="6 8" id="KW-1015">Disulfide bond</keyword>
<evidence type="ECO:0000256" key="2">
    <source>
        <dbReference type="ARBA" id="ARBA00022525"/>
    </source>
</evidence>
<dbReference type="InterPro" id="IPR000742">
    <property type="entry name" value="EGF"/>
</dbReference>
<dbReference type="OrthoDB" id="6082142at2759"/>
<keyword evidence="10" id="KW-1185">Reference proteome</keyword>
<dbReference type="GO" id="GO:0005576">
    <property type="term" value="C:extracellular region"/>
    <property type="evidence" value="ECO:0007669"/>
    <property type="project" value="UniProtKB-SubCell"/>
</dbReference>
<comment type="caution">
    <text evidence="8">Lacks conserved residue(s) required for the propagation of feature annotation.</text>
</comment>
<evidence type="ECO:0000256" key="7">
    <source>
        <dbReference type="ARBA" id="ARBA00023180"/>
    </source>
</evidence>
<dbReference type="InterPro" id="IPR049883">
    <property type="entry name" value="NOTCH1_EGF-like"/>
</dbReference>
<dbReference type="PANTHER" id="PTHR47333">
    <property type="entry name" value="VON WILLEBRAND FACTOR C AND EGF DOMAIN-CONTAINING PROTEIN"/>
    <property type="match status" value="1"/>
</dbReference>
<dbReference type="FunFam" id="2.10.25.10:FF:000005">
    <property type="entry name" value="Fibrillin 2"/>
    <property type="match status" value="1"/>
</dbReference>
<comment type="subcellular location">
    <subcellularLocation>
        <location evidence="1">Secreted</location>
    </subcellularLocation>
</comment>
<dbReference type="PROSITE" id="PS01187">
    <property type="entry name" value="EGF_CA"/>
    <property type="match status" value="2"/>
</dbReference>
<dbReference type="PROSITE" id="PS00022">
    <property type="entry name" value="EGF_1"/>
    <property type="match status" value="1"/>
</dbReference>